<evidence type="ECO:0000259" key="2">
    <source>
        <dbReference type="Pfam" id="PF23349"/>
    </source>
</evidence>
<dbReference type="InterPro" id="IPR056333">
    <property type="entry name" value="BBS7_pf_dom"/>
</dbReference>
<feature type="coiled-coil region" evidence="1">
    <location>
        <begin position="326"/>
        <end position="360"/>
    </location>
</feature>
<dbReference type="GO" id="GO:0034464">
    <property type="term" value="C:BBSome"/>
    <property type="evidence" value="ECO:0007669"/>
    <property type="project" value="TreeGrafter"/>
</dbReference>
<proteinExistence type="predicted"/>
<sequence length="726" mass="81302">MSNKLNRIDYTQVGLTSKNSFKLIKQGVVGADNGAIAAVVGDHSGSVHCFTLRPDSSNIDTVFKTLPGPNAKISCIEVINSSNSGGSPKILVAFGSSVIRGYNKKGKQFFGLELNNLTEPIKCLKMRWPNEIFISGHYIYNNYVITESDSKSSSGVQSKNYYVCPEKINELVLIDDKINRKTVPVLACQDRLLRIIKDSSCQYEIEISGIPNALLWMHYSANGITETLVCYGTLDGKVALVSIDFSKKPLEPLHKWEIPDKGSKPSVTCLSIADSAAELYVGRSDGNVEIWSFAETLNENGEEMIDLSLAPILRDQHNCGESLTSFKDTAMKIEGLRDECERLEQKLAQERERYQEMTTKGGSDDLETSDVGVSALPYFAINDSFILQEDASYYLTLEVEIAIDAVIIQSDIPLDLIDCERNSAVISFNDNTSPQVLVTFRCQANTTRLEIKIRSIEGQYGLLRAYVMTRVSPKCAQMKTYKIKPLSLHKRSYSAIDTQFLNKLTISGNFSLNESHTWIQLCIPEIPEKIASNSNSPVIAYNFISTFTETILICNCGKGVMTFQSDNISTISIIKDFITREATKRSTAIEMSFDVNENSVGHTLKKLYPKLKNLINIRQNKELLEAVYELSVSDPQIAKELMTKLMSSEEIETKTAEINLERIYGIIADLFIDYHKLKGGSRSVLSSFKSRINELVTLIETYVSDDYDQHIFVDKLNQFWGIQIFV</sequence>
<dbReference type="Gene3D" id="2.130.10.10">
    <property type="entry name" value="YVTN repeat-like/Quinoprotein amine dehydrogenase"/>
    <property type="match status" value="1"/>
</dbReference>
<dbReference type="Pfam" id="PF23743">
    <property type="entry name" value="Beta-prop_BBS7"/>
    <property type="match status" value="1"/>
</dbReference>
<evidence type="ECO:0000259" key="4">
    <source>
        <dbReference type="Pfam" id="PF23361"/>
    </source>
</evidence>
<dbReference type="GO" id="GO:0016020">
    <property type="term" value="C:membrane"/>
    <property type="evidence" value="ECO:0007669"/>
    <property type="project" value="TreeGrafter"/>
</dbReference>
<dbReference type="OrthoDB" id="414590at2759"/>
<dbReference type="PANTHER" id="PTHR16074">
    <property type="entry name" value="BARDET-BIEDL SYNDROME 7 PROTEIN"/>
    <property type="match status" value="1"/>
</dbReference>
<dbReference type="GO" id="GO:0043005">
    <property type="term" value="C:neuron projection"/>
    <property type="evidence" value="ECO:0007669"/>
    <property type="project" value="TreeGrafter"/>
</dbReference>
<gene>
    <name evidence="6" type="ORF">OSB1V03_LOCUS16878</name>
</gene>
<protein>
    <submittedName>
        <fullName evidence="6">Uncharacterized protein</fullName>
    </submittedName>
</protein>
<accession>A0A7R9L8V2</accession>
<reference evidence="6" key="1">
    <citation type="submission" date="2020-11" db="EMBL/GenBank/DDBJ databases">
        <authorList>
            <person name="Tran Van P."/>
        </authorList>
    </citation>
    <scope>NUCLEOTIDE SEQUENCE</scope>
</reference>
<dbReference type="GO" id="GO:0005930">
    <property type="term" value="C:axoneme"/>
    <property type="evidence" value="ECO:0007669"/>
    <property type="project" value="TreeGrafter"/>
</dbReference>
<keyword evidence="7" id="KW-1185">Reference proteome</keyword>
<dbReference type="Pfam" id="PF23360">
    <property type="entry name" value="BBS7_GAE"/>
    <property type="match status" value="1"/>
</dbReference>
<dbReference type="AlphaFoldDB" id="A0A7R9L8V2"/>
<feature type="domain" description="BBS7 GAE" evidence="3">
    <location>
        <begin position="377"/>
        <end position="481"/>
    </location>
</feature>
<feature type="domain" description="BBS7 beta-propeller" evidence="5">
    <location>
        <begin position="38"/>
        <end position="328"/>
    </location>
</feature>
<dbReference type="SUPFAM" id="SSF50978">
    <property type="entry name" value="WD40 repeat-like"/>
    <property type="match status" value="1"/>
</dbReference>
<name>A0A7R9L8V2_9ACAR</name>
<dbReference type="InterPro" id="IPR056334">
    <property type="entry name" value="BBS7_GAE_dom"/>
</dbReference>
<dbReference type="InterPro" id="IPR036322">
    <property type="entry name" value="WD40_repeat_dom_sf"/>
</dbReference>
<dbReference type="Pfam" id="PF23361">
    <property type="entry name" value="BBS7_pf"/>
    <property type="match status" value="1"/>
</dbReference>
<dbReference type="InterPro" id="IPR015943">
    <property type="entry name" value="WD40/YVTN_repeat-like_dom_sf"/>
</dbReference>
<dbReference type="GO" id="GO:0036064">
    <property type="term" value="C:ciliary basal body"/>
    <property type="evidence" value="ECO:0007669"/>
    <property type="project" value="TreeGrafter"/>
</dbReference>
<evidence type="ECO:0000313" key="7">
    <source>
        <dbReference type="Proteomes" id="UP000759131"/>
    </source>
</evidence>
<organism evidence="6">
    <name type="scientific">Medioppia subpectinata</name>
    <dbReference type="NCBI Taxonomy" id="1979941"/>
    <lineage>
        <taxon>Eukaryota</taxon>
        <taxon>Metazoa</taxon>
        <taxon>Ecdysozoa</taxon>
        <taxon>Arthropoda</taxon>
        <taxon>Chelicerata</taxon>
        <taxon>Arachnida</taxon>
        <taxon>Acari</taxon>
        <taxon>Acariformes</taxon>
        <taxon>Sarcoptiformes</taxon>
        <taxon>Oribatida</taxon>
        <taxon>Brachypylina</taxon>
        <taxon>Oppioidea</taxon>
        <taxon>Oppiidae</taxon>
        <taxon>Medioppia</taxon>
    </lineage>
</organism>
<evidence type="ECO:0000259" key="3">
    <source>
        <dbReference type="Pfam" id="PF23360"/>
    </source>
</evidence>
<dbReference type="GO" id="GO:0008104">
    <property type="term" value="P:intracellular protein localization"/>
    <property type="evidence" value="ECO:0007669"/>
    <property type="project" value="TreeGrafter"/>
</dbReference>
<evidence type="ECO:0000259" key="5">
    <source>
        <dbReference type="Pfam" id="PF23743"/>
    </source>
</evidence>
<evidence type="ECO:0000313" key="6">
    <source>
        <dbReference type="EMBL" id="CAD7637170.1"/>
    </source>
</evidence>
<dbReference type="Proteomes" id="UP000759131">
    <property type="component" value="Unassembled WGS sequence"/>
</dbReference>
<dbReference type="GO" id="GO:0060271">
    <property type="term" value="P:cilium assembly"/>
    <property type="evidence" value="ECO:0007669"/>
    <property type="project" value="TreeGrafter"/>
</dbReference>
<dbReference type="InterPro" id="IPR056335">
    <property type="entry name" value="BBS7_hairpin"/>
</dbReference>
<dbReference type="EMBL" id="OC873970">
    <property type="protein sequence ID" value="CAD7637170.1"/>
    <property type="molecule type" value="Genomic_DNA"/>
</dbReference>
<feature type="domain" description="BBS7 platform" evidence="4">
    <location>
        <begin position="489"/>
        <end position="594"/>
    </location>
</feature>
<evidence type="ECO:0000256" key="1">
    <source>
        <dbReference type="SAM" id="Coils"/>
    </source>
</evidence>
<dbReference type="Pfam" id="PF23349">
    <property type="entry name" value="BBS7_hp"/>
    <property type="match status" value="1"/>
</dbReference>
<feature type="domain" description="BBS7 helical hairpin" evidence="2">
    <location>
        <begin position="597"/>
        <end position="702"/>
    </location>
</feature>
<dbReference type="InterPro" id="IPR056332">
    <property type="entry name" value="Beta-prop_BBS7"/>
</dbReference>
<keyword evidence="1" id="KW-0175">Coiled coil</keyword>
<dbReference type="PANTHER" id="PTHR16074:SF4">
    <property type="entry name" value="BARDET-BIEDL SYNDROME 7 PROTEIN"/>
    <property type="match status" value="1"/>
</dbReference>
<dbReference type="EMBL" id="CAJPIZ010019395">
    <property type="protein sequence ID" value="CAG2116923.1"/>
    <property type="molecule type" value="Genomic_DNA"/>
</dbReference>